<dbReference type="GO" id="GO:0005886">
    <property type="term" value="C:plasma membrane"/>
    <property type="evidence" value="ECO:0007669"/>
    <property type="project" value="TreeGrafter"/>
</dbReference>
<dbReference type="Pfam" id="PF25917">
    <property type="entry name" value="BSH_RND"/>
    <property type="match status" value="1"/>
</dbReference>
<feature type="domain" description="Multidrug resistance protein MdtA-like barrel-sandwich hybrid" evidence="3">
    <location>
        <begin position="56"/>
        <end position="241"/>
    </location>
</feature>
<dbReference type="RefSeq" id="WP_125241328.1">
    <property type="nucleotide sequence ID" value="NZ_RSED01000001.1"/>
</dbReference>
<dbReference type="SUPFAM" id="SSF111369">
    <property type="entry name" value="HlyD-like secretion proteins"/>
    <property type="match status" value="3"/>
</dbReference>
<name>A0A3R8T820_9BURK</name>
<dbReference type="Gene3D" id="2.40.50.100">
    <property type="match status" value="2"/>
</dbReference>
<evidence type="ECO:0000313" key="4">
    <source>
        <dbReference type="EMBL" id="RRS06185.1"/>
    </source>
</evidence>
<proteinExistence type="predicted"/>
<dbReference type="AlphaFoldDB" id="A0A3R8T820"/>
<dbReference type="PANTHER" id="PTHR30438">
    <property type="entry name" value="36 KDA ANTIGEN-RELATED"/>
    <property type="match status" value="1"/>
</dbReference>
<keyword evidence="2" id="KW-0732">Signal</keyword>
<evidence type="ECO:0000259" key="3">
    <source>
        <dbReference type="Pfam" id="PF25917"/>
    </source>
</evidence>
<accession>A0A3R8T820</accession>
<feature type="coiled-coil region" evidence="1">
    <location>
        <begin position="84"/>
        <end position="184"/>
    </location>
</feature>
<dbReference type="EMBL" id="RSED01000001">
    <property type="protein sequence ID" value="RRS06185.1"/>
    <property type="molecule type" value="Genomic_DNA"/>
</dbReference>
<feature type="chain" id="PRO_5018592816" evidence="2">
    <location>
        <begin position="30"/>
        <end position="339"/>
    </location>
</feature>
<keyword evidence="1" id="KW-0175">Coiled coil</keyword>
<gene>
    <name evidence="4" type="ORF">EIP75_00900</name>
</gene>
<organism evidence="4 5">
    <name type="scientific">Aquabacterium soli</name>
    <dbReference type="NCBI Taxonomy" id="2493092"/>
    <lineage>
        <taxon>Bacteria</taxon>
        <taxon>Pseudomonadati</taxon>
        <taxon>Pseudomonadota</taxon>
        <taxon>Betaproteobacteria</taxon>
        <taxon>Burkholderiales</taxon>
        <taxon>Aquabacterium</taxon>
    </lineage>
</organism>
<sequence>MKRLSFNPSSAPIRPALARPALCASLLLAAAGLSGCLEGDARSQLPGYIEADITAVATPVAGTLFQMGVKEGQVVKSGEKLYTLESNREQAQLAEAQARKLQAESQQQNLSKGARKDELEQVRAKLRYAKAQLAQMQTNLKKSETLVKKGFIAEAQVDADRTNVALAQAQVEEARAALRQAKEGGRDDEKRAAAAQASAAVAGVAQVEWLLQQKQVTAPVDGVVQEIFVRQGEFAQTGASVLSILQKDSLRVRFFVPNDLRPRFLPGSQFQVKVSGCDETLTARTTRVSARPEYTNPLMFGPELRDRLSFLTEGRIEGASKCSVPPGTPVGVVLAQTQG</sequence>
<feature type="signal peptide" evidence="2">
    <location>
        <begin position="1"/>
        <end position="29"/>
    </location>
</feature>
<evidence type="ECO:0000313" key="5">
    <source>
        <dbReference type="Proteomes" id="UP000269265"/>
    </source>
</evidence>
<dbReference type="PANTHER" id="PTHR30438:SF2">
    <property type="entry name" value="MEMBRANE PROTEIN"/>
    <property type="match status" value="1"/>
</dbReference>
<dbReference type="Proteomes" id="UP000269265">
    <property type="component" value="Unassembled WGS sequence"/>
</dbReference>
<dbReference type="Gene3D" id="2.40.30.170">
    <property type="match status" value="1"/>
</dbReference>
<evidence type="ECO:0000256" key="2">
    <source>
        <dbReference type="SAM" id="SignalP"/>
    </source>
</evidence>
<comment type="caution">
    <text evidence="4">The sequence shown here is derived from an EMBL/GenBank/DDBJ whole genome shotgun (WGS) entry which is preliminary data.</text>
</comment>
<reference evidence="4 5" key="1">
    <citation type="submission" date="2018-12" db="EMBL/GenBank/DDBJ databases">
        <title>The whole draft genome of Aquabacterium sp. SJQ9.</title>
        <authorList>
            <person name="Sun L."/>
            <person name="Gao X."/>
            <person name="Chen W."/>
            <person name="Huang K."/>
        </authorList>
    </citation>
    <scope>NUCLEOTIDE SEQUENCE [LARGE SCALE GENOMIC DNA]</scope>
    <source>
        <strain evidence="4 5">SJQ9</strain>
    </source>
</reference>
<dbReference type="InterPro" id="IPR058625">
    <property type="entry name" value="MdtA-like_BSH"/>
</dbReference>
<dbReference type="OrthoDB" id="8558741at2"/>
<dbReference type="Gene3D" id="1.10.287.470">
    <property type="entry name" value="Helix hairpin bin"/>
    <property type="match status" value="3"/>
</dbReference>
<keyword evidence="5" id="KW-1185">Reference proteome</keyword>
<evidence type="ECO:0000256" key="1">
    <source>
        <dbReference type="SAM" id="Coils"/>
    </source>
</evidence>
<protein>
    <submittedName>
        <fullName evidence="4">HlyD family secretion protein</fullName>
    </submittedName>
</protein>